<protein>
    <submittedName>
        <fullName evidence="1">Uncharacterized protein</fullName>
    </submittedName>
</protein>
<dbReference type="EMBL" id="AASE01000002">
    <property type="protein sequence ID" value="EAT59819.1"/>
    <property type="molecule type" value="Genomic_DNA"/>
</dbReference>
<dbReference type="Proteomes" id="UP000004162">
    <property type="component" value="Unassembled WGS sequence"/>
</dbReference>
<gene>
    <name evidence="1" type="ORF">CferDRAFT_1826</name>
</gene>
<reference evidence="1 2" key="2">
    <citation type="submission" date="2006-07" db="EMBL/GenBank/DDBJ databases">
        <title>Sequencing of the draft genome and assembly of Chlorobium ferroxidans DSM 13031.</title>
        <authorList>
            <consortium name="US DOE Joint Genome Institute (JGI-PGF)"/>
            <person name="Copeland A."/>
            <person name="Lucas S."/>
            <person name="Lapidus A."/>
            <person name="Barry K."/>
            <person name="Glavina del Rio T."/>
            <person name="Dalin E."/>
            <person name="Tice H."/>
            <person name="Bruce D."/>
            <person name="Pitluck S."/>
            <person name="Richardson P."/>
        </authorList>
    </citation>
    <scope>NUCLEOTIDE SEQUENCE [LARGE SCALE GENOMIC DNA]</scope>
    <source>
        <strain evidence="1 2">DSM 13031</strain>
    </source>
</reference>
<dbReference type="AlphaFoldDB" id="Q0YTT2"/>
<evidence type="ECO:0000313" key="1">
    <source>
        <dbReference type="EMBL" id="EAT59819.1"/>
    </source>
</evidence>
<reference evidence="1 2" key="1">
    <citation type="submission" date="2006-07" db="EMBL/GenBank/DDBJ databases">
        <title>Annotation of the draft genome assembly of Chlorobium ferroxidans DSM 13031.</title>
        <authorList>
            <consortium name="US DOE Joint Genome Institute (JGI-ORNL)"/>
            <person name="Larimer F."/>
            <person name="Land M."/>
            <person name="Hauser L."/>
        </authorList>
    </citation>
    <scope>NUCLEOTIDE SEQUENCE [LARGE SCALE GENOMIC DNA]</scope>
    <source>
        <strain evidence="1 2">DSM 13031</strain>
    </source>
</reference>
<dbReference type="RefSeq" id="WP_006365597.1">
    <property type="nucleotide sequence ID" value="NZ_AASE01000002.1"/>
</dbReference>
<evidence type="ECO:0000313" key="2">
    <source>
        <dbReference type="Proteomes" id="UP000004162"/>
    </source>
</evidence>
<organism evidence="1 2">
    <name type="scientific">Chlorobium ferrooxidans DSM 13031</name>
    <dbReference type="NCBI Taxonomy" id="377431"/>
    <lineage>
        <taxon>Bacteria</taxon>
        <taxon>Pseudomonadati</taxon>
        <taxon>Chlorobiota</taxon>
        <taxon>Chlorobiia</taxon>
        <taxon>Chlorobiales</taxon>
        <taxon>Chlorobiaceae</taxon>
        <taxon>Chlorobium/Pelodictyon group</taxon>
        <taxon>Chlorobium</taxon>
    </lineage>
</organism>
<accession>Q0YTT2</accession>
<keyword evidence="2" id="KW-1185">Reference proteome</keyword>
<sequence length="305" mass="33895">MTEGRIAVVSHDAGGAEILSSWLRRYDGPYSLALDGPAAGVFQRKLGNCSVVSLTEAIEESDWVLCGTSWQSSLERQAIMQAKSAGKHSVAFLDHWVNYSERFLEQGDMVLPDEIWVGDEHAQKIAQTHFPDLPINLQTNPYFEDIKLEFESISQIKQDAASFTVLYVCEPVREFALYKYGDERFFGYTEEDALLFFLENIQVLGSPEPVINLRLHPTEAKGKYDQIKNSSPLNIRVSSGKTLFEEIAEADVVVGCASMALVVALLAKKRVISSIPSGGRPCVLPFSEIEHMPILVTDYRNSADG</sequence>
<proteinExistence type="predicted"/>
<comment type="caution">
    <text evidence="1">The sequence shown here is derived from an EMBL/GenBank/DDBJ whole genome shotgun (WGS) entry which is preliminary data.</text>
</comment>
<name>Q0YTT2_9CHLB</name>